<protein>
    <submittedName>
        <fullName evidence="11">ABC transporter permease</fullName>
    </submittedName>
</protein>
<evidence type="ECO:0000256" key="7">
    <source>
        <dbReference type="ARBA" id="ARBA00038076"/>
    </source>
</evidence>
<comment type="caution">
    <text evidence="11">The sequence shown here is derived from an EMBL/GenBank/DDBJ whole genome shotgun (WGS) entry which is preliminary data.</text>
</comment>
<keyword evidence="4 8" id="KW-0812">Transmembrane</keyword>
<evidence type="ECO:0000256" key="3">
    <source>
        <dbReference type="ARBA" id="ARBA00022475"/>
    </source>
</evidence>
<proteinExistence type="inferred from homology"/>
<comment type="similarity">
    <text evidence="7">Belongs to the ABC-4 integral membrane protein family.</text>
</comment>
<gene>
    <name evidence="11" type="ORF">EXU48_02250</name>
</gene>
<comment type="subcellular location">
    <subcellularLocation>
        <location evidence="1">Cell membrane</location>
        <topology evidence="1">Multi-pass membrane protein</topology>
    </subcellularLocation>
</comment>
<evidence type="ECO:0000256" key="8">
    <source>
        <dbReference type="SAM" id="Phobius"/>
    </source>
</evidence>
<dbReference type="Proteomes" id="UP000504882">
    <property type="component" value="Unassembled WGS sequence"/>
</dbReference>
<keyword evidence="2" id="KW-0813">Transport</keyword>
<evidence type="ECO:0000256" key="4">
    <source>
        <dbReference type="ARBA" id="ARBA00022692"/>
    </source>
</evidence>
<keyword evidence="3" id="KW-1003">Cell membrane</keyword>
<reference evidence="11 12" key="1">
    <citation type="submission" date="2019-03" db="EMBL/GenBank/DDBJ databases">
        <title>Genomic features of bacteria from cold environments.</title>
        <authorList>
            <person name="Shen L."/>
        </authorList>
    </citation>
    <scope>NUCLEOTIDE SEQUENCE [LARGE SCALE GENOMIC DNA]</scope>
    <source>
        <strain evidence="12">T3246-1</strain>
    </source>
</reference>
<accession>A0ABY2EB77</accession>
<feature type="transmembrane region" description="Helical" evidence="8">
    <location>
        <begin position="15"/>
        <end position="35"/>
    </location>
</feature>
<dbReference type="InterPro" id="IPR025857">
    <property type="entry name" value="MacB_PCD"/>
</dbReference>
<dbReference type="RefSeq" id="WP_133105930.1">
    <property type="nucleotide sequence ID" value="NZ_SMNA01000001.1"/>
</dbReference>
<dbReference type="InterPro" id="IPR003838">
    <property type="entry name" value="ABC3_permease_C"/>
</dbReference>
<dbReference type="InterPro" id="IPR051125">
    <property type="entry name" value="ABC-4/HrtB_transporter"/>
</dbReference>
<feature type="transmembrane region" description="Helical" evidence="8">
    <location>
        <begin position="318"/>
        <end position="337"/>
    </location>
</feature>
<evidence type="ECO:0000259" key="9">
    <source>
        <dbReference type="Pfam" id="PF02687"/>
    </source>
</evidence>
<keyword evidence="5 8" id="KW-1133">Transmembrane helix</keyword>
<organism evidence="11 12">
    <name type="scientific">Occultella glacieicola</name>
    <dbReference type="NCBI Taxonomy" id="2518684"/>
    <lineage>
        <taxon>Bacteria</taxon>
        <taxon>Bacillati</taxon>
        <taxon>Actinomycetota</taxon>
        <taxon>Actinomycetes</taxon>
        <taxon>Micrococcales</taxon>
        <taxon>Ruaniaceae</taxon>
        <taxon>Occultella</taxon>
    </lineage>
</organism>
<evidence type="ECO:0000313" key="12">
    <source>
        <dbReference type="Proteomes" id="UP000504882"/>
    </source>
</evidence>
<keyword evidence="6 8" id="KW-0472">Membrane</keyword>
<evidence type="ECO:0000259" key="10">
    <source>
        <dbReference type="Pfam" id="PF12704"/>
    </source>
</evidence>
<feature type="domain" description="ABC3 transporter permease C-terminal" evidence="9">
    <location>
        <begin position="238"/>
        <end position="345"/>
    </location>
</feature>
<evidence type="ECO:0000256" key="6">
    <source>
        <dbReference type="ARBA" id="ARBA00023136"/>
    </source>
</evidence>
<dbReference type="Pfam" id="PF12704">
    <property type="entry name" value="MacB_PCD"/>
    <property type="match status" value="1"/>
</dbReference>
<feature type="transmembrane region" description="Helical" evidence="8">
    <location>
        <begin position="284"/>
        <end position="312"/>
    </location>
</feature>
<evidence type="ECO:0000256" key="2">
    <source>
        <dbReference type="ARBA" id="ARBA00022448"/>
    </source>
</evidence>
<feature type="transmembrane region" description="Helical" evidence="8">
    <location>
        <begin position="234"/>
        <end position="256"/>
    </location>
</feature>
<keyword evidence="12" id="KW-1185">Reference proteome</keyword>
<feature type="domain" description="MacB-like periplasmic core" evidence="10">
    <location>
        <begin position="22"/>
        <end position="205"/>
    </location>
</feature>
<name>A0ABY2EB77_9MICO</name>
<evidence type="ECO:0000256" key="1">
    <source>
        <dbReference type="ARBA" id="ARBA00004651"/>
    </source>
</evidence>
<dbReference type="EMBL" id="SMNA01000001">
    <property type="protein sequence ID" value="TDE99028.1"/>
    <property type="molecule type" value="Genomic_DNA"/>
</dbReference>
<dbReference type="PANTHER" id="PTHR43738:SF1">
    <property type="entry name" value="HEMIN TRANSPORT SYSTEM PERMEASE PROTEIN HRTB-RELATED"/>
    <property type="match status" value="1"/>
</dbReference>
<evidence type="ECO:0000313" key="11">
    <source>
        <dbReference type="EMBL" id="TDE99028.1"/>
    </source>
</evidence>
<evidence type="ECO:0000256" key="5">
    <source>
        <dbReference type="ARBA" id="ARBA00022989"/>
    </source>
</evidence>
<sequence>MFVALRDLKFAKGRFALMGAVVTLITLLVVLLSGLTAGLGRENVSAITDLDADHLVFAAPAQGQDISFSDSVIPAGTQEAWTGVDGVASVEPIALGMSRVESGERSTGVAFFAVGGSSTLPPAAVRGGEVVLAEQAAEDLGVVAGDTVAVGGTELEVAAVAGRDSYSHAPVAWISTADRPTTGADPTAATVLAIHAGAADLPAADADLGTETVTVADSLNAIGSYSSENGSLQLMRGLLLAISALVIGAFFTVWTVQRSPEIAILKAVGASTGYLLRDAVGQAFVLLLFGTGLGAALAAGLGALASAAVPFVLDPATVLLPAALLVVLGLVGAAASLRRIATVDPLTALGSAR</sequence>
<dbReference type="Pfam" id="PF02687">
    <property type="entry name" value="FtsX"/>
    <property type="match status" value="1"/>
</dbReference>
<dbReference type="PANTHER" id="PTHR43738">
    <property type="entry name" value="ABC TRANSPORTER, MEMBRANE PROTEIN"/>
    <property type="match status" value="1"/>
</dbReference>